<dbReference type="Gene3D" id="3.40.50.1000">
    <property type="entry name" value="HAD superfamily/HAD-like"/>
    <property type="match status" value="1"/>
</dbReference>
<dbReference type="InterPro" id="IPR006379">
    <property type="entry name" value="HAD-SF_hydro_IIB"/>
</dbReference>
<dbReference type="Pfam" id="PF02358">
    <property type="entry name" value="Trehalose_PPase"/>
    <property type="match status" value="1"/>
</dbReference>
<name>A0A953M1W6_9BACT</name>
<dbReference type="InterPro" id="IPR036412">
    <property type="entry name" value="HAD-like_sf"/>
</dbReference>
<sequence length="277" mass="30686">MKAREEKPGPDYFFGSCVPVRRIAKALRDGRIALFTDFDGTLVPIRKDPARCVLSEEARALLQALAGSPLCSLMVLSGRSLPDLRKRVGLNGIYYGGNHGFDITGPDMRYTHPGAVLLKKAIQRAGRVLESSIAGIQGAWVENKEFSITLHYRNVGEKAIPLVQATFEKVVDDLSGKEMMTVIRGKRVLELTPGIRWNKGAAALWMLKLWGGSCLPVAVGDDRTDETIFQALGRRGVCIRIGKSTTTYAQYYLKSHRETLRLLQEIRREVEKAASPS</sequence>
<dbReference type="InterPro" id="IPR044651">
    <property type="entry name" value="OTSB-like"/>
</dbReference>
<dbReference type="GO" id="GO:0046872">
    <property type="term" value="F:metal ion binding"/>
    <property type="evidence" value="ECO:0007669"/>
    <property type="project" value="UniProtKB-KW"/>
</dbReference>
<proteinExistence type="inferred from homology"/>
<evidence type="ECO:0000256" key="4">
    <source>
        <dbReference type="RuleBase" id="RU361117"/>
    </source>
</evidence>
<dbReference type="EC" id="3.1.3.12" evidence="4"/>
<evidence type="ECO:0000313" key="6">
    <source>
        <dbReference type="Proteomes" id="UP000705867"/>
    </source>
</evidence>
<dbReference type="InterPro" id="IPR023214">
    <property type="entry name" value="HAD_sf"/>
</dbReference>
<evidence type="ECO:0000256" key="1">
    <source>
        <dbReference type="ARBA" id="ARBA00005199"/>
    </source>
</evidence>
<keyword evidence="4" id="KW-0460">Magnesium</keyword>
<dbReference type="NCBIfam" id="TIGR00685">
    <property type="entry name" value="T6PP"/>
    <property type="match status" value="1"/>
</dbReference>
<gene>
    <name evidence="5" type="primary">otsB</name>
    <name evidence="5" type="ORF">K8I29_10785</name>
</gene>
<dbReference type="Gene3D" id="3.30.70.1020">
    <property type="entry name" value="Trehalose-6-phosphate phosphatase related protein, domain 2"/>
    <property type="match status" value="1"/>
</dbReference>
<evidence type="ECO:0000313" key="5">
    <source>
        <dbReference type="EMBL" id="MBZ0156677.1"/>
    </source>
</evidence>
<dbReference type="AlphaFoldDB" id="A0A953M1W6"/>
<accession>A0A953M1W6</accession>
<evidence type="ECO:0000256" key="3">
    <source>
        <dbReference type="ARBA" id="ARBA00022801"/>
    </source>
</evidence>
<protein>
    <recommendedName>
        <fullName evidence="4">Trehalose 6-phosphate phosphatase</fullName>
        <ecNumber evidence="4">3.1.3.12</ecNumber>
    </recommendedName>
</protein>
<dbReference type="PANTHER" id="PTHR43768">
    <property type="entry name" value="TREHALOSE 6-PHOSPHATE PHOSPHATASE"/>
    <property type="match status" value="1"/>
</dbReference>
<dbReference type="InterPro" id="IPR003337">
    <property type="entry name" value="Trehalose_PPase"/>
</dbReference>
<comment type="catalytic activity">
    <reaction evidence="4">
        <text>alpha,alpha-trehalose 6-phosphate + H2O = alpha,alpha-trehalose + phosphate</text>
        <dbReference type="Rhea" id="RHEA:23420"/>
        <dbReference type="ChEBI" id="CHEBI:15377"/>
        <dbReference type="ChEBI" id="CHEBI:16551"/>
        <dbReference type="ChEBI" id="CHEBI:43474"/>
        <dbReference type="ChEBI" id="CHEBI:58429"/>
        <dbReference type="EC" id="3.1.3.12"/>
    </reaction>
</comment>
<keyword evidence="4" id="KW-0479">Metal-binding</keyword>
<dbReference type="GO" id="GO:0004805">
    <property type="term" value="F:trehalose-phosphatase activity"/>
    <property type="evidence" value="ECO:0007669"/>
    <property type="project" value="UniProtKB-EC"/>
</dbReference>
<organism evidence="5 6">
    <name type="scientific">Candidatus Nitrobium versatile</name>
    <dbReference type="NCBI Taxonomy" id="2884831"/>
    <lineage>
        <taxon>Bacteria</taxon>
        <taxon>Pseudomonadati</taxon>
        <taxon>Nitrospirota</taxon>
        <taxon>Nitrospiria</taxon>
        <taxon>Nitrospirales</taxon>
        <taxon>Nitrospiraceae</taxon>
        <taxon>Candidatus Nitrobium</taxon>
    </lineage>
</organism>
<comment type="cofactor">
    <cofactor evidence="4">
        <name>Mg(2+)</name>
        <dbReference type="ChEBI" id="CHEBI:18420"/>
    </cofactor>
</comment>
<dbReference type="SUPFAM" id="SSF56784">
    <property type="entry name" value="HAD-like"/>
    <property type="match status" value="1"/>
</dbReference>
<dbReference type="EMBL" id="JAIOIV010000083">
    <property type="protein sequence ID" value="MBZ0156677.1"/>
    <property type="molecule type" value="Genomic_DNA"/>
</dbReference>
<dbReference type="NCBIfam" id="TIGR01484">
    <property type="entry name" value="HAD-SF-IIB"/>
    <property type="match status" value="1"/>
</dbReference>
<dbReference type="GO" id="GO:0005992">
    <property type="term" value="P:trehalose biosynthetic process"/>
    <property type="evidence" value="ECO:0007669"/>
    <property type="project" value="InterPro"/>
</dbReference>
<evidence type="ECO:0000256" key="2">
    <source>
        <dbReference type="ARBA" id="ARBA00008770"/>
    </source>
</evidence>
<comment type="pathway">
    <text evidence="1 4">Glycan biosynthesis; trehalose biosynthesis.</text>
</comment>
<comment type="function">
    <text evidence="4">Removes the phosphate from trehalose 6-phosphate to produce free trehalose.</text>
</comment>
<dbReference type="Proteomes" id="UP000705867">
    <property type="component" value="Unassembled WGS sequence"/>
</dbReference>
<comment type="similarity">
    <text evidence="2 4">Belongs to the trehalose phosphatase family.</text>
</comment>
<comment type="caution">
    <text evidence="5">The sequence shown here is derived from an EMBL/GenBank/DDBJ whole genome shotgun (WGS) entry which is preliminary data.</text>
</comment>
<reference evidence="5" key="2">
    <citation type="submission" date="2021-08" db="EMBL/GenBank/DDBJ databases">
        <authorList>
            <person name="Dalcin Martins P."/>
        </authorList>
    </citation>
    <scope>NUCLEOTIDE SEQUENCE</scope>
    <source>
        <strain evidence="5">MAG_39</strain>
    </source>
</reference>
<keyword evidence="3 4" id="KW-0378">Hydrolase</keyword>
<reference evidence="5" key="1">
    <citation type="journal article" date="2021" name="bioRxiv">
        <title>Unraveling nitrogen, sulfur and carbon metabolic pathways and microbial community transcriptional responses to substrate deprivation and toxicity stresses in a bioreactor mimicking anoxic brackish coastal sediment conditions.</title>
        <authorList>
            <person name="Martins P.D."/>
            <person name="Echeveste M.J."/>
            <person name="Arshad A."/>
            <person name="Kurth J."/>
            <person name="Ouboter H."/>
            <person name="Jetten M.S.M."/>
            <person name="Welte C.U."/>
        </authorList>
    </citation>
    <scope>NUCLEOTIDE SEQUENCE</scope>
    <source>
        <strain evidence="5">MAG_39</strain>
    </source>
</reference>
<dbReference type="PANTHER" id="PTHR43768:SF3">
    <property type="entry name" value="TREHALOSE 6-PHOSPHATE PHOSPHATASE"/>
    <property type="match status" value="1"/>
</dbReference>